<keyword evidence="4 7" id="KW-0863">Zinc-finger</keyword>
<evidence type="ECO:0000256" key="9">
    <source>
        <dbReference type="SAM" id="MobiDB-lite"/>
    </source>
</evidence>
<dbReference type="AlphaFoldDB" id="A0A9P6FMB5"/>
<comment type="caution">
    <text evidence="11">The sequence shown here is derived from an EMBL/GenBank/DDBJ whole genome shotgun (WGS) entry which is preliminary data.</text>
</comment>
<evidence type="ECO:0000313" key="12">
    <source>
        <dbReference type="Proteomes" id="UP000780801"/>
    </source>
</evidence>
<feature type="compositionally biased region" description="Low complexity" evidence="9">
    <location>
        <begin position="624"/>
        <end position="664"/>
    </location>
</feature>
<dbReference type="SUPFAM" id="SSF57667">
    <property type="entry name" value="beta-beta-alpha zinc fingers"/>
    <property type="match status" value="2"/>
</dbReference>
<evidence type="ECO:0000259" key="10">
    <source>
        <dbReference type="PROSITE" id="PS50157"/>
    </source>
</evidence>
<feature type="compositionally biased region" description="Basic residues" evidence="9">
    <location>
        <begin position="540"/>
        <end position="549"/>
    </location>
</feature>
<dbReference type="PANTHER" id="PTHR45718:SF4">
    <property type="entry name" value="TRANSCRIPTIONAL ACTIVATOR CUBITUS INTERRUPTUS"/>
    <property type="match status" value="1"/>
</dbReference>
<keyword evidence="12" id="KW-1185">Reference proteome</keyword>
<sequence length="711" mass="79569">IENSLTGQLSALIQKNGFLCQKIENLQRNNTDLEYKFSITTSELERARREYSELQAKYELRNANYVDLKAVCYQLDAQLNKKNGTSPEDSLMARVELGSDRKKRRLSADVIEGDSDSGYQPFEESVPVEGAIVENGSRTLECPPSQRQGSPTTTGLKQTTWTCLWRSCNQVFGALDWLVNHVEEVHIGLGKSQYTCEWENCVVKQKPFHKHHQVIRHMRTHTGEKPFVCTVDGCGKKFARSDSLLEHSRKHNGTPVDYYKMVEFSSQREHDAKHLDSLVLQLDTIQEHHPSNSIYDDSDMQTSSYRRTSREDLGENGRSDQPQTARSNESRTSSPTNESLSREKLSHTSLPELDSRSIESGIEGSGLERMDRSGGQRQDDLVKGAPSLSMTPDSRMDSQSLGIPRNGSGSLSQSGTPHHPGTGHLGHSQRGSHHMSQPGGHRAYSHMHSHSFSQPQHLPYGGDLSDSRSMQRHRGHAHTASLGLSRMDIQDPPRPPREMGHSHSRSMDYSRMDSRPHPYRHDYGHSQTPSLDYSRMDMYHHHRKDRGHSHTPSLEMPPIPGQQMHRMDDRRHHPSLSLGYMPSSHPQGLPPQGPYSHSQALHPFDQPLRSTHAPQQAPPPPQQPSQTSQSSPQTPQTQGHEPTPSQSSQQQQQQPSSQPQQSSSNKELNGDRVMEAVEPSDSPNSSPTPRTPPLNGSEEAMAGLGSVPPEL</sequence>
<feature type="compositionally biased region" description="Polar residues" evidence="9">
    <location>
        <begin position="291"/>
        <end position="306"/>
    </location>
</feature>
<organism evidence="11 12">
    <name type="scientific">Lunasporangiospora selenospora</name>
    <dbReference type="NCBI Taxonomy" id="979761"/>
    <lineage>
        <taxon>Eukaryota</taxon>
        <taxon>Fungi</taxon>
        <taxon>Fungi incertae sedis</taxon>
        <taxon>Mucoromycota</taxon>
        <taxon>Mortierellomycotina</taxon>
        <taxon>Mortierellomycetes</taxon>
        <taxon>Mortierellales</taxon>
        <taxon>Mortierellaceae</taxon>
        <taxon>Lunasporangiospora</taxon>
    </lineage>
</organism>
<feature type="non-terminal residue" evidence="11">
    <location>
        <position position="1"/>
    </location>
</feature>
<gene>
    <name evidence="11" type="ORF">BGW38_006924</name>
</gene>
<feature type="compositionally biased region" description="Basic and acidic residues" evidence="9">
    <location>
        <begin position="366"/>
        <end position="382"/>
    </location>
</feature>
<evidence type="ECO:0000256" key="5">
    <source>
        <dbReference type="ARBA" id="ARBA00022833"/>
    </source>
</evidence>
<dbReference type="PROSITE" id="PS00028">
    <property type="entry name" value="ZINC_FINGER_C2H2_1"/>
    <property type="match status" value="2"/>
</dbReference>
<dbReference type="InterPro" id="IPR013087">
    <property type="entry name" value="Znf_C2H2_type"/>
</dbReference>
<keyword evidence="6" id="KW-0539">Nucleus</keyword>
<reference evidence="11" key="1">
    <citation type="journal article" date="2020" name="Fungal Divers.">
        <title>Resolving the Mortierellaceae phylogeny through synthesis of multi-gene phylogenetics and phylogenomics.</title>
        <authorList>
            <person name="Vandepol N."/>
            <person name="Liber J."/>
            <person name="Desiro A."/>
            <person name="Na H."/>
            <person name="Kennedy M."/>
            <person name="Barry K."/>
            <person name="Grigoriev I.V."/>
            <person name="Miller A.N."/>
            <person name="O'Donnell K."/>
            <person name="Stajich J.E."/>
            <person name="Bonito G."/>
        </authorList>
    </citation>
    <scope>NUCLEOTIDE SEQUENCE</scope>
    <source>
        <strain evidence="11">KOD1015</strain>
    </source>
</reference>
<evidence type="ECO:0000256" key="7">
    <source>
        <dbReference type="PROSITE-ProRule" id="PRU00042"/>
    </source>
</evidence>
<dbReference type="Proteomes" id="UP000780801">
    <property type="component" value="Unassembled WGS sequence"/>
</dbReference>
<dbReference type="OrthoDB" id="654211at2759"/>
<keyword evidence="8" id="KW-0175">Coiled coil</keyword>
<dbReference type="GO" id="GO:0000981">
    <property type="term" value="F:DNA-binding transcription factor activity, RNA polymerase II-specific"/>
    <property type="evidence" value="ECO:0007669"/>
    <property type="project" value="TreeGrafter"/>
</dbReference>
<evidence type="ECO:0000256" key="1">
    <source>
        <dbReference type="ARBA" id="ARBA00004123"/>
    </source>
</evidence>
<feature type="compositionally biased region" description="Basic and acidic residues" evidence="9">
    <location>
        <begin position="488"/>
        <end position="524"/>
    </location>
</feature>
<accession>A0A9P6FMB5</accession>
<evidence type="ECO:0000256" key="4">
    <source>
        <dbReference type="ARBA" id="ARBA00022771"/>
    </source>
</evidence>
<evidence type="ECO:0000256" key="8">
    <source>
        <dbReference type="SAM" id="Coils"/>
    </source>
</evidence>
<feature type="non-terminal residue" evidence="11">
    <location>
        <position position="711"/>
    </location>
</feature>
<feature type="domain" description="C2H2-type" evidence="10">
    <location>
        <begin position="227"/>
        <end position="256"/>
    </location>
</feature>
<evidence type="ECO:0000313" key="11">
    <source>
        <dbReference type="EMBL" id="KAF9577696.1"/>
    </source>
</evidence>
<feature type="region of interest" description="Disordered" evidence="9">
    <location>
        <begin position="289"/>
        <end position="711"/>
    </location>
</feature>
<evidence type="ECO:0000256" key="6">
    <source>
        <dbReference type="ARBA" id="ARBA00023242"/>
    </source>
</evidence>
<feature type="compositionally biased region" description="Polar residues" evidence="9">
    <location>
        <begin position="319"/>
        <end position="339"/>
    </location>
</feature>
<evidence type="ECO:0000256" key="3">
    <source>
        <dbReference type="ARBA" id="ARBA00022737"/>
    </source>
</evidence>
<feature type="coiled-coil region" evidence="8">
    <location>
        <begin position="9"/>
        <end position="64"/>
    </location>
</feature>
<protein>
    <recommendedName>
        <fullName evidence="10">C2H2-type domain-containing protein</fullName>
    </recommendedName>
</protein>
<evidence type="ECO:0000256" key="2">
    <source>
        <dbReference type="ARBA" id="ARBA00022723"/>
    </source>
</evidence>
<name>A0A9P6FMB5_9FUNG</name>
<feature type="compositionally biased region" description="Basic and acidic residues" evidence="9">
    <location>
        <begin position="308"/>
        <end position="318"/>
    </location>
</feature>
<comment type="subcellular location">
    <subcellularLocation>
        <location evidence="1">Nucleus</location>
    </subcellularLocation>
</comment>
<dbReference type="PROSITE" id="PS50157">
    <property type="entry name" value="ZINC_FINGER_C2H2_2"/>
    <property type="match status" value="2"/>
</dbReference>
<dbReference type="GO" id="GO:0008270">
    <property type="term" value="F:zinc ion binding"/>
    <property type="evidence" value="ECO:0007669"/>
    <property type="project" value="UniProtKB-KW"/>
</dbReference>
<dbReference type="EMBL" id="JAABOA010004486">
    <property type="protein sequence ID" value="KAF9577696.1"/>
    <property type="molecule type" value="Genomic_DNA"/>
</dbReference>
<dbReference type="SMART" id="SM00355">
    <property type="entry name" value="ZnF_C2H2"/>
    <property type="match status" value="3"/>
</dbReference>
<proteinExistence type="predicted"/>
<dbReference type="FunFam" id="3.30.160.60:FF:000125">
    <property type="entry name" value="Putative zinc finger protein 143"/>
    <property type="match status" value="1"/>
</dbReference>
<keyword evidence="3" id="KW-0677">Repeat</keyword>
<feature type="compositionally biased region" description="Polar residues" evidence="9">
    <location>
        <begin position="388"/>
        <end position="414"/>
    </location>
</feature>
<keyword evidence="2" id="KW-0479">Metal-binding</keyword>
<dbReference type="GO" id="GO:0005634">
    <property type="term" value="C:nucleus"/>
    <property type="evidence" value="ECO:0007669"/>
    <property type="project" value="UniProtKB-SubCell"/>
</dbReference>
<dbReference type="InterPro" id="IPR056436">
    <property type="entry name" value="Znf-C2H2_ZIC1-5/GLI1-3-like"/>
</dbReference>
<keyword evidence="5" id="KW-0862">Zinc</keyword>
<dbReference type="InterPro" id="IPR043359">
    <property type="entry name" value="GLI-like"/>
</dbReference>
<dbReference type="PANTHER" id="PTHR45718">
    <property type="entry name" value="TRANSCRIPTIONAL ACTIVATOR CUBITUS INTERRUPTUS"/>
    <property type="match status" value="1"/>
</dbReference>
<dbReference type="InterPro" id="IPR036236">
    <property type="entry name" value="Znf_C2H2_sf"/>
</dbReference>
<dbReference type="Gene3D" id="3.30.160.60">
    <property type="entry name" value="Classic Zinc Finger"/>
    <property type="match status" value="3"/>
</dbReference>
<feature type="domain" description="C2H2-type" evidence="10">
    <location>
        <begin position="194"/>
        <end position="226"/>
    </location>
</feature>
<feature type="compositionally biased region" description="Low complexity" evidence="9">
    <location>
        <begin position="679"/>
        <end position="688"/>
    </location>
</feature>
<dbReference type="Pfam" id="PF23561">
    <property type="entry name" value="zf-C2H2_15"/>
    <property type="match status" value="1"/>
</dbReference>
<feature type="compositionally biased region" description="Low complexity" evidence="9">
    <location>
        <begin position="415"/>
        <end position="426"/>
    </location>
</feature>
<dbReference type="GO" id="GO:0000978">
    <property type="term" value="F:RNA polymerase II cis-regulatory region sequence-specific DNA binding"/>
    <property type="evidence" value="ECO:0007669"/>
    <property type="project" value="TreeGrafter"/>
</dbReference>